<evidence type="ECO:0000256" key="2">
    <source>
        <dbReference type="ARBA" id="ARBA00022692"/>
    </source>
</evidence>
<dbReference type="Pfam" id="PF05154">
    <property type="entry name" value="TM2"/>
    <property type="match status" value="1"/>
</dbReference>
<keyword evidence="3 6" id="KW-1133">Transmembrane helix</keyword>
<feature type="transmembrane region" description="Helical" evidence="6">
    <location>
        <begin position="84"/>
        <end position="102"/>
    </location>
</feature>
<dbReference type="RefSeq" id="WP_343926227.1">
    <property type="nucleotide sequence ID" value="NZ_BAAAIR010000050.1"/>
</dbReference>
<dbReference type="GeneID" id="303299094"/>
<feature type="compositionally biased region" description="Basic and acidic residues" evidence="5">
    <location>
        <begin position="141"/>
        <end position="170"/>
    </location>
</feature>
<gene>
    <name evidence="8" type="ORF">ACFPK8_18770</name>
</gene>
<dbReference type="InterPro" id="IPR050932">
    <property type="entry name" value="TM2D1-3-like"/>
</dbReference>
<keyword evidence="9" id="KW-1185">Reference proteome</keyword>
<evidence type="ECO:0000313" key="9">
    <source>
        <dbReference type="Proteomes" id="UP001595937"/>
    </source>
</evidence>
<dbReference type="PANTHER" id="PTHR21016">
    <property type="entry name" value="BETA-AMYLOID BINDING PROTEIN-RELATED"/>
    <property type="match status" value="1"/>
</dbReference>
<accession>A0ABW0FK05</accession>
<evidence type="ECO:0000313" key="8">
    <source>
        <dbReference type="EMBL" id="MFC5299562.1"/>
    </source>
</evidence>
<protein>
    <submittedName>
        <fullName evidence="8">TM2 domain-containing protein</fullName>
    </submittedName>
</protein>
<dbReference type="EMBL" id="JBHSLN010000089">
    <property type="protein sequence ID" value="MFC5299562.1"/>
    <property type="molecule type" value="Genomic_DNA"/>
</dbReference>
<sequence length="334" mass="35214">MMPGMGAPVAPPKDFVVAWLLALFLGFLGVDRFYRGFVGLGILKLITCGGAGIWALVDLLIIIFTGGKDAKGQPLANYEKNKKVAWIVTAIVVGISLLFSFINAATSVDTPVTSGEDETVATAELEPEDADQVVVGDEPAEDKKAAEKPVAEEEPAEKPAAEEKPAEKPAAEAPAKDVPAAQQAMTEAVEQGRADAESAETDLQRANVLNVRSDALCSAIPDGAVQEWVGTVVTVDANGEGKAVVVVSIEEDIEIGTWNNAFSDVSDNTLIEQGDPLYDAALALAPGDTVTFSGTLKSGTEGNDECYYASNMTEVMSIDSPDYIINFSDLQKVE</sequence>
<evidence type="ECO:0000256" key="4">
    <source>
        <dbReference type="ARBA" id="ARBA00023136"/>
    </source>
</evidence>
<evidence type="ECO:0000256" key="3">
    <source>
        <dbReference type="ARBA" id="ARBA00022989"/>
    </source>
</evidence>
<keyword evidence="2 6" id="KW-0812">Transmembrane</keyword>
<dbReference type="Proteomes" id="UP001595937">
    <property type="component" value="Unassembled WGS sequence"/>
</dbReference>
<evidence type="ECO:0000256" key="1">
    <source>
        <dbReference type="ARBA" id="ARBA00004141"/>
    </source>
</evidence>
<reference evidence="9" key="1">
    <citation type="journal article" date="2019" name="Int. J. Syst. Evol. Microbiol.">
        <title>The Global Catalogue of Microorganisms (GCM) 10K type strain sequencing project: providing services to taxonomists for standard genome sequencing and annotation.</title>
        <authorList>
            <consortium name="The Broad Institute Genomics Platform"/>
            <consortium name="The Broad Institute Genome Sequencing Center for Infectious Disease"/>
            <person name="Wu L."/>
            <person name="Ma J."/>
        </authorList>
    </citation>
    <scope>NUCLEOTIDE SEQUENCE [LARGE SCALE GENOMIC DNA]</scope>
    <source>
        <strain evidence="9">CGMCC 1.16455</strain>
    </source>
</reference>
<dbReference type="PANTHER" id="PTHR21016:SF25">
    <property type="entry name" value="TM2 DOMAIN-CONTAINING PROTEIN DDB_G0277895-RELATED"/>
    <property type="match status" value="1"/>
</dbReference>
<feature type="region of interest" description="Disordered" evidence="5">
    <location>
        <begin position="110"/>
        <end position="200"/>
    </location>
</feature>
<name>A0ABW0FK05_9MICO</name>
<feature type="domain" description="TM2" evidence="7">
    <location>
        <begin position="12"/>
        <end position="59"/>
    </location>
</feature>
<proteinExistence type="predicted"/>
<keyword evidence="4 6" id="KW-0472">Membrane</keyword>
<evidence type="ECO:0000256" key="5">
    <source>
        <dbReference type="SAM" id="MobiDB-lite"/>
    </source>
</evidence>
<feature type="compositionally biased region" description="Acidic residues" evidence="5">
    <location>
        <begin position="115"/>
        <end position="131"/>
    </location>
</feature>
<comment type="caution">
    <text evidence="8">The sequence shown here is derived from an EMBL/GenBank/DDBJ whole genome shotgun (WGS) entry which is preliminary data.</text>
</comment>
<evidence type="ECO:0000256" key="6">
    <source>
        <dbReference type="SAM" id="Phobius"/>
    </source>
</evidence>
<dbReference type="InterPro" id="IPR007829">
    <property type="entry name" value="TM2"/>
</dbReference>
<organism evidence="8 9">
    <name type="scientific">Brachybacterium tyrofermentans</name>
    <dbReference type="NCBI Taxonomy" id="47848"/>
    <lineage>
        <taxon>Bacteria</taxon>
        <taxon>Bacillati</taxon>
        <taxon>Actinomycetota</taxon>
        <taxon>Actinomycetes</taxon>
        <taxon>Micrococcales</taxon>
        <taxon>Dermabacteraceae</taxon>
        <taxon>Brachybacterium</taxon>
    </lineage>
</organism>
<evidence type="ECO:0000259" key="7">
    <source>
        <dbReference type="Pfam" id="PF05154"/>
    </source>
</evidence>
<comment type="subcellular location">
    <subcellularLocation>
        <location evidence="1">Membrane</location>
        <topology evidence="1">Multi-pass membrane protein</topology>
    </subcellularLocation>
</comment>
<feature type="compositionally biased region" description="Low complexity" evidence="5">
    <location>
        <begin position="171"/>
        <end position="181"/>
    </location>
</feature>
<feature type="transmembrane region" description="Helical" evidence="6">
    <location>
        <begin position="42"/>
        <end position="64"/>
    </location>
</feature>